<evidence type="ECO:0000313" key="14">
    <source>
        <dbReference type="Proteomes" id="UP001157974"/>
    </source>
</evidence>
<keyword evidence="8" id="KW-0547">Nucleotide-binding</keyword>
<dbReference type="PRINTS" id="PR00368">
    <property type="entry name" value="FADPNR"/>
</dbReference>
<dbReference type="GO" id="GO:0005829">
    <property type="term" value="C:cytosol"/>
    <property type="evidence" value="ECO:0007669"/>
    <property type="project" value="TreeGrafter"/>
</dbReference>
<dbReference type="Proteomes" id="UP001157974">
    <property type="component" value="Unassembled WGS sequence"/>
</dbReference>
<dbReference type="SUPFAM" id="SSF51905">
    <property type="entry name" value="FAD/NAD(P)-binding domain"/>
    <property type="match status" value="1"/>
</dbReference>
<dbReference type="InterPro" id="IPR036188">
    <property type="entry name" value="FAD/NAD-bd_sf"/>
</dbReference>
<feature type="binding site" evidence="8">
    <location>
        <position position="260"/>
    </location>
    <ligand>
        <name>NAD(+)</name>
        <dbReference type="ChEBI" id="CHEBI:57540"/>
    </ligand>
</feature>
<evidence type="ECO:0000256" key="3">
    <source>
        <dbReference type="ARBA" id="ARBA00022827"/>
    </source>
</evidence>
<evidence type="ECO:0008006" key="15">
    <source>
        <dbReference type="Google" id="ProtNLM"/>
    </source>
</evidence>
<reference evidence="13 14" key="1">
    <citation type="journal article" date="2023" name="Nat. Commun.">
        <title>Origin of minicircular mitochondrial genomes in red algae.</title>
        <authorList>
            <person name="Lee Y."/>
            <person name="Cho C.H."/>
            <person name="Lee Y.M."/>
            <person name="Park S.I."/>
            <person name="Yang J.H."/>
            <person name="West J.A."/>
            <person name="Bhattacharya D."/>
            <person name="Yoon H.S."/>
        </authorList>
    </citation>
    <scope>NUCLEOTIDE SEQUENCE [LARGE SCALE GENOMIC DNA]</scope>
    <source>
        <strain evidence="13 14">CCMP1338</strain>
        <tissue evidence="13">Whole cell</tissue>
    </source>
</reference>
<comment type="cofactor">
    <cofactor evidence="8">
        <name>FAD</name>
        <dbReference type="ChEBI" id="CHEBI:57692"/>
    </cofactor>
    <text evidence="8">Binds 1 FAD per subunit.</text>
</comment>
<dbReference type="InterPro" id="IPR012999">
    <property type="entry name" value="Pyr_OxRdtase_I_AS"/>
</dbReference>
<keyword evidence="6 10" id="KW-0676">Redox-active center</keyword>
<keyword evidence="5" id="KW-1015">Disulfide bond</keyword>
<evidence type="ECO:0000256" key="5">
    <source>
        <dbReference type="ARBA" id="ARBA00023157"/>
    </source>
</evidence>
<dbReference type="InterPro" id="IPR001100">
    <property type="entry name" value="Pyr_nuc-diS_OxRdtase"/>
</dbReference>
<evidence type="ECO:0000256" key="6">
    <source>
        <dbReference type="ARBA" id="ARBA00023284"/>
    </source>
</evidence>
<feature type="binding site" evidence="8">
    <location>
        <position position="301"/>
    </location>
    <ligand>
        <name>FAD</name>
        <dbReference type="ChEBI" id="CHEBI:57692"/>
    </ligand>
</feature>
<dbReference type="Pfam" id="PF07992">
    <property type="entry name" value="Pyr_redox_2"/>
    <property type="match status" value="1"/>
</dbReference>
<dbReference type="SUPFAM" id="SSF55424">
    <property type="entry name" value="FAD/NAD-linked reductases, dimerisation (C-terminal) domain"/>
    <property type="match status" value="1"/>
</dbReference>
<proteinExistence type="inferred from homology"/>
<evidence type="ECO:0000313" key="13">
    <source>
        <dbReference type="EMBL" id="KAJ8902633.1"/>
    </source>
</evidence>
<evidence type="ECO:0000256" key="8">
    <source>
        <dbReference type="PIRSR" id="PIRSR000350-3"/>
    </source>
</evidence>
<evidence type="ECO:0000256" key="10">
    <source>
        <dbReference type="RuleBase" id="RU003691"/>
    </source>
</evidence>
<evidence type="ECO:0000256" key="7">
    <source>
        <dbReference type="PIRSR" id="PIRSR000350-2"/>
    </source>
</evidence>
<evidence type="ECO:0000256" key="1">
    <source>
        <dbReference type="ARBA" id="ARBA00007532"/>
    </source>
</evidence>
<feature type="disulfide bond" description="Redox-active" evidence="9">
    <location>
        <begin position="43"/>
        <end position="48"/>
    </location>
</feature>
<dbReference type="AlphaFoldDB" id="A0AAV8UNH2"/>
<dbReference type="PANTHER" id="PTHR42737:SF2">
    <property type="entry name" value="GLUTATHIONE REDUCTASE"/>
    <property type="match status" value="1"/>
</dbReference>
<feature type="domain" description="Pyridine nucleotide-disulphide oxidoreductase dimerisation" evidence="11">
    <location>
        <begin position="336"/>
        <end position="444"/>
    </location>
</feature>
<dbReference type="InterPro" id="IPR046952">
    <property type="entry name" value="GSHR/TRXR-like"/>
</dbReference>
<evidence type="ECO:0000259" key="11">
    <source>
        <dbReference type="Pfam" id="PF02852"/>
    </source>
</evidence>
<feature type="binding site" evidence="8">
    <location>
        <begin position="172"/>
        <end position="179"/>
    </location>
    <ligand>
        <name>NAD(+)</name>
        <dbReference type="ChEBI" id="CHEBI:57540"/>
    </ligand>
</feature>
<dbReference type="Gene3D" id="3.50.50.60">
    <property type="entry name" value="FAD/NAD(P)-binding domain"/>
    <property type="match status" value="2"/>
</dbReference>
<dbReference type="GO" id="GO:0006749">
    <property type="term" value="P:glutathione metabolic process"/>
    <property type="evidence" value="ECO:0007669"/>
    <property type="project" value="TreeGrafter"/>
</dbReference>
<accession>A0AAV8UNH2</accession>
<gene>
    <name evidence="13" type="ORF">NDN08_005953</name>
</gene>
<dbReference type="InterPro" id="IPR004099">
    <property type="entry name" value="Pyr_nucl-diS_OxRdtase_dimer"/>
</dbReference>
<keyword evidence="3 8" id="KW-0274">FAD</keyword>
<keyword evidence="4 10" id="KW-0560">Oxidoreductase</keyword>
<dbReference type="Pfam" id="PF02852">
    <property type="entry name" value="Pyr_redox_dim"/>
    <property type="match status" value="1"/>
</dbReference>
<organism evidence="13 14">
    <name type="scientific">Rhodosorus marinus</name>
    <dbReference type="NCBI Taxonomy" id="101924"/>
    <lineage>
        <taxon>Eukaryota</taxon>
        <taxon>Rhodophyta</taxon>
        <taxon>Stylonematophyceae</taxon>
        <taxon>Stylonematales</taxon>
        <taxon>Stylonemataceae</taxon>
        <taxon>Rhodosorus</taxon>
    </lineage>
</organism>
<dbReference type="InterPro" id="IPR023753">
    <property type="entry name" value="FAD/NAD-binding_dom"/>
</dbReference>
<dbReference type="PROSITE" id="PS00076">
    <property type="entry name" value="PYRIDINE_REDOX_1"/>
    <property type="match status" value="1"/>
</dbReference>
<dbReference type="EMBL" id="JAMWBK010000008">
    <property type="protein sequence ID" value="KAJ8902633.1"/>
    <property type="molecule type" value="Genomic_DNA"/>
</dbReference>
<feature type="binding site" evidence="8">
    <location>
        <position position="52"/>
    </location>
    <ligand>
        <name>FAD</name>
        <dbReference type="ChEBI" id="CHEBI:57692"/>
    </ligand>
</feature>
<dbReference type="GO" id="GO:0045454">
    <property type="term" value="P:cell redox homeostasis"/>
    <property type="evidence" value="ECO:0007669"/>
    <property type="project" value="InterPro"/>
</dbReference>
<dbReference type="GO" id="GO:0005739">
    <property type="term" value="C:mitochondrion"/>
    <property type="evidence" value="ECO:0007669"/>
    <property type="project" value="TreeGrafter"/>
</dbReference>
<dbReference type="PRINTS" id="PR00411">
    <property type="entry name" value="PNDRDTASEI"/>
</dbReference>
<evidence type="ECO:0000259" key="12">
    <source>
        <dbReference type="Pfam" id="PF07992"/>
    </source>
</evidence>
<dbReference type="GO" id="GO:0004362">
    <property type="term" value="F:glutathione-disulfide reductase (NADPH) activity"/>
    <property type="evidence" value="ECO:0007669"/>
    <property type="project" value="TreeGrafter"/>
</dbReference>
<feature type="domain" description="FAD/NAD(P)-binding" evidence="12">
    <location>
        <begin position="6"/>
        <end position="316"/>
    </location>
</feature>
<feature type="active site" description="Proton acceptor" evidence="7">
    <location>
        <position position="434"/>
    </location>
</feature>
<dbReference type="PANTHER" id="PTHR42737">
    <property type="entry name" value="GLUTATHIONE REDUCTASE"/>
    <property type="match status" value="1"/>
</dbReference>
<keyword evidence="14" id="KW-1185">Reference proteome</keyword>
<dbReference type="Gene3D" id="3.30.390.30">
    <property type="match status" value="1"/>
</dbReference>
<dbReference type="GO" id="GO:0050660">
    <property type="term" value="F:flavin adenine dinucleotide binding"/>
    <property type="evidence" value="ECO:0007669"/>
    <property type="project" value="InterPro"/>
</dbReference>
<sequence>MAEYDYDYIVIGGGSGGVRSARIAASYGAKVAIFENNKWGGTCVNVGCVPKKLFVYGSRFSEAPANAAAFGWKLGEAEFSWKTLIENKNREILRLNNIYKKLLSKCDMIEETASFVDAHTVEAAGKKYTGKYILVATGSTPKVPDVPGKEHIIVSDNCFFLEDLPKRILINGGGYIGVEFANIFKGFGVEVTQIYRGELFLRGFELECRELLAEEMRSHGIDLRFNCNFVQITKNSDGSFTAELSDGSRITTDMVMAATGREPLVEGLNLQNAGIIQGKGGKIVADEWCKTNIENIYAIGDVIGKVALTPVAINEGHALADTLFGNKPRTMDYKTIPTAVFSQPAIGHCGLLESEARKEYKEVDIYKSQFTPMKYTLGGVKHKTFYKLIVERSSQKIVGAHVLDSDAGEVIQLLGVAIKGGLTKQDFDSTVGVHPTSAEELVTMRTKEPDPVSN</sequence>
<evidence type="ECO:0000256" key="4">
    <source>
        <dbReference type="ARBA" id="ARBA00023002"/>
    </source>
</evidence>
<keyword evidence="2 10" id="KW-0285">Flavoprotein</keyword>
<dbReference type="NCBIfam" id="NF004776">
    <property type="entry name" value="PRK06116.1"/>
    <property type="match status" value="1"/>
</dbReference>
<comment type="caution">
    <text evidence="13">The sequence shown here is derived from an EMBL/GenBank/DDBJ whole genome shotgun (WGS) entry which is preliminary data.</text>
</comment>
<evidence type="ECO:0000256" key="2">
    <source>
        <dbReference type="ARBA" id="ARBA00022630"/>
    </source>
</evidence>
<dbReference type="InterPro" id="IPR016156">
    <property type="entry name" value="FAD/NAD-linked_Rdtase_dimer_sf"/>
</dbReference>
<evidence type="ECO:0000256" key="9">
    <source>
        <dbReference type="PIRSR" id="PIRSR000350-4"/>
    </source>
</evidence>
<dbReference type="PIRSF" id="PIRSF000350">
    <property type="entry name" value="Mercury_reductase_MerA"/>
    <property type="match status" value="1"/>
</dbReference>
<comment type="similarity">
    <text evidence="1 10">Belongs to the class-I pyridine nucleotide-disulfide oxidoreductase family.</text>
</comment>
<name>A0AAV8UNH2_9RHOD</name>
<protein>
    <recommendedName>
        <fullName evidence="15">Glutathione-disulfide reductase</fullName>
    </recommendedName>
</protein>
<keyword evidence="8" id="KW-0520">NAD</keyword>
<dbReference type="GO" id="GO:0034599">
    <property type="term" value="P:cellular response to oxidative stress"/>
    <property type="evidence" value="ECO:0007669"/>
    <property type="project" value="TreeGrafter"/>
</dbReference>
<feature type="binding site" evidence="8">
    <location>
        <begin position="137"/>
        <end position="139"/>
    </location>
    <ligand>
        <name>FAD</name>
        <dbReference type="ChEBI" id="CHEBI:57692"/>
    </ligand>
</feature>